<dbReference type="GO" id="GO:0005975">
    <property type="term" value="P:carbohydrate metabolic process"/>
    <property type="evidence" value="ECO:0007669"/>
    <property type="project" value="InterPro"/>
</dbReference>
<dbReference type="PANTHER" id="PTHR34216:SF3">
    <property type="entry name" value="POLY-BETA-1,6-N-ACETYL-D-GLUCOSAMINE N-DEACETYLASE"/>
    <property type="match status" value="1"/>
</dbReference>
<reference evidence="4 5" key="1">
    <citation type="submission" date="2019-02" db="EMBL/GenBank/DDBJ databases">
        <title>Deep-cultivation of Planctomycetes and their phenomic and genomic characterization uncovers novel biology.</title>
        <authorList>
            <person name="Wiegand S."/>
            <person name="Jogler M."/>
            <person name="Boedeker C."/>
            <person name="Pinto D."/>
            <person name="Vollmers J."/>
            <person name="Rivas-Marin E."/>
            <person name="Kohn T."/>
            <person name="Peeters S.H."/>
            <person name="Heuer A."/>
            <person name="Rast P."/>
            <person name="Oberbeckmann S."/>
            <person name="Bunk B."/>
            <person name="Jeske O."/>
            <person name="Meyerdierks A."/>
            <person name="Storesund J.E."/>
            <person name="Kallscheuer N."/>
            <person name="Luecker S."/>
            <person name="Lage O.M."/>
            <person name="Pohl T."/>
            <person name="Merkel B.J."/>
            <person name="Hornburger P."/>
            <person name="Mueller R.-W."/>
            <person name="Bruemmer F."/>
            <person name="Labrenz M."/>
            <person name="Spormann A.M."/>
            <person name="Op den Camp H."/>
            <person name="Overmann J."/>
            <person name="Amann R."/>
            <person name="Jetten M.S.M."/>
            <person name="Mascher T."/>
            <person name="Medema M.H."/>
            <person name="Devos D.P."/>
            <person name="Kaster A.-K."/>
            <person name="Ovreas L."/>
            <person name="Rohde M."/>
            <person name="Galperin M.Y."/>
            <person name="Jogler C."/>
        </authorList>
    </citation>
    <scope>NUCLEOTIDE SEQUENCE [LARGE SCALE GENOMIC DNA]</scope>
    <source>
        <strain evidence="4 5">I41</strain>
    </source>
</reference>
<dbReference type="GO" id="GO:0016810">
    <property type="term" value="F:hydrolase activity, acting on carbon-nitrogen (but not peptide) bonds"/>
    <property type="evidence" value="ECO:0007669"/>
    <property type="project" value="InterPro"/>
</dbReference>
<dbReference type="Gene3D" id="3.20.20.370">
    <property type="entry name" value="Glycoside hydrolase/deacetylase"/>
    <property type="match status" value="1"/>
</dbReference>
<dbReference type="SUPFAM" id="SSF88713">
    <property type="entry name" value="Glycoside hydrolase/deacetylase"/>
    <property type="match status" value="1"/>
</dbReference>
<dbReference type="EMBL" id="CP036339">
    <property type="protein sequence ID" value="QDT73337.1"/>
    <property type="molecule type" value="Genomic_DNA"/>
</dbReference>
<evidence type="ECO:0000313" key="5">
    <source>
        <dbReference type="Proteomes" id="UP000317909"/>
    </source>
</evidence>
<proteinExistence type="predicted"/>
<dbReference type="InterPro" id="IPR011330">
    <property type="entry name" value="Glyco_hydro/deAcase_b/a-brl"/>
</dbReference>
<evidence type="ECO:0000256" key="1">
    <source>
        <dbReference type="ARBA" id="ARBA00004613"/>
    </source>
</evidence>
<keyword evidence="2" id="KW-0732">Signal</keyword>
<dbReference type="GO" id="GO:0005576">
    <property type="term" value="C:extracellular region"/>
    <property type="evidence" value="ECO:0007669"/>
    <property type="project" value="UniProtKB-SubCell"/>
</dbReference>
<sequence>MPGLFMRPETVRNRLKILTRNSYPVLPLREALQRLNSGTLPSCATVLTYDDGFYGNYKHWSALYEECPLPSTIYVTTYYVIKTTPVFRLAIQYMFLKSTRSELVLDGLPGVTPGLLDLKDVDRKTSCMWELILHAESALNESERVLLGRELGSRLGMSFEQLAMYRGLSLMNFNEIRDLSKRGVDIQLHTHRHRFPPDRECVTQEIKDNRAALEQLVDGPLDHMCYPSGVFSPLQWKWLEQLGVKSATTCEPGLNGSQTPRFALRRFLDAESISEIEFEAELSGFSDVCRRILGRRPRASVSPHSHGR</sequence>
<dbReference type="InterPro" id="IPR002509">
    <property type="entry name" value="NODB_dom"/>
</dbReference>
<keyword evidence="5" id="KW-1185">Reference proteome</keyword>
<protein>
    <submittedName>
        <fullName evidence="4">Polysaccharide deacetylase</fullName>
    </submittedName>
</protein>
<comment type="subcellular location">
    <subcellularLocation>
        <location evidence="1">Secreted</location>
    </subcellularLocation>
</comment>
<dbReference type="InterPro" id="IPR051398">
    <property type="entry name" value="Polysacch_Deacetylase"/>
</dbReference>
<feature type="domain" description="NodB homology" evidence="3">
    <location>
        <begin position="174"/>
        <end position="245"/>
    </location>
</feature>
<evidence type="ECO:0000259" key="3">
    <source>
        <dbReference type="Pfam" id="PF01522"/>
    </source>
</evidence>
<organism evidence="4 5">
    <name type="scientific">Lacipirellula limnantheis</name>
    <dbReference type="NCBI Taxonomy" id="2528024"/>
    <lineage>
        <taxon>Bacteria</taxon>
        <taxon>Pseudomonadati</taxon>
        <taxon>Planctomycetota</taxon>
        <taxon>Planctomycetia</taxon>
        <taxon>Pirellulales</taxon>
        <taxon>Lacipirellulaceae</taxon>
        <taxon>Lacipirellula</taxon>
    </lineage>
</organism>
<dbReference type="AlphaFoldDB" id="A0A517TY86"/>
<dbReference type="Proteomes" id="UP000317909">
    <property type="component" value="Chromosome"/>
</dbReference>
<evidence type="ECO:0000256" key="2">
    <source>
        <dbReference type="ARBA" id="ARBA00022729"/>
    </source>
</evidence>
<evidence type="ECO:0000313" key="4">
    <source>
        <dbReference type="EMBL" id="QDT73337.1"/>
    </source>
</evidence>
<name>A0A517TY86_9BACT</name>
<dbReference type="CDD" id="cd10918">
    <property type="entry name" value="CE4_NodB_like_5s_6s"/>
    <property type="match status" value="1"/>
</dbReference>
<accession>A0A517TY86</accession>
<dbReference type="Pfam" id="PF01522">
    <property type="entry name" value="Polysacc_deac_1"/>
    <property type="match status" value="1"/>
</dbReference>
<gene>
    <name evidence="4" type="ORF">I41_25260</name>
</gene>
<dbReference type="PANTHER" id="PTHR34216">
    <property type="match status" value="1"/>
</dbReference>
<dbReference type="KEGG" id="llh:I41_25260"/>